<sequence>MSEFAAERNEDDTDKDLHASRGKVLERIVDTQSLKVEINIVKKRLRTNRSKIDSVPRSLYAADRNNSREMAIRRMSSRSNANGLSRNEDSSLDTARGVAPKRGMVLSFTPLTTSFDSVKYFVDMPPEMKEQGVTEDRLQLLREVTAAFRPGVLTALMGVSGAGKTTLMDVLAGRKTGGYIEGDIRISGFPKIQETFARISGYCQQMDIHSPQVTIRESLIYSAFLRLPKEVSKEEKMVFVDEVMDLVELDNLKDAIVGLPGVTGLSTEQRKRLTIAVELVANPSIIFMDEPTSSLDARAAAIVMRTVRNTVDTGQTVVCTIYPPSIDIFEAFDELLLMKRGGQVIYSGPLGRNSRKIIEYFEAIPGIPKIKEKYNPATWMLEASSVAAEVRLGIDFAEHYKSSSLHHSSERVECTSTGNKRPLFHITIFSAQFGAIPILPMEAVVDLLEKPRLQPREDVLHLSLRPLWLDQFSGRDNTGDLTTIIEAMYAAVLFVGINNCQTVQPVVAIERTVFYREKVVGMYSALPYAMAQCINSFGSFLYYISFLYFTYYGMMTVSITPNHQVASILAATFYALFNLFSGFFIPRPKIPKWWIWYYWICQLAWTVYGLIVSQYGDVTDPITVPGMKNSTTVQWYVKNNFGYEPNFIGPVAGVLVGFAVFFAFMYAYYCIKTLNFQMR</sequence>
<dbReference type="AlphaFoldDB" id="A0A4S4D5Z4"/>
<dbReference type="Pfam" id="PF00005">
    <property type="entry name" value="ABC_tran"/>
    <property type="match status" value="1"/>
</dbReference>
<evidence type="ECO:0000256" key="6">
    <source>
        <dbReference type="ARBA" id="ARBA00022741"/>
    </source>
</evidence>
<dbReference type="InterPro" id="IPR003439">
    <property type="entry name" value="ABC_transporter-like_ATP-bd"/>
</dbReference>
<evidence type="ECO:0000313" key="13">
    <source>
        <dbReference type="EMBL" id="THF97809.1"/>
    </source>
</evidence>
<feature type="region of interest" description="Disordered" evidence="10">
    <location>
        <begin position="74"/>
        <end position="96"/>
    </location>
</feature>
<dbReference type="SMART" id="SM00382">
    <property type="entry name" value="AAA"/>
    <property type="match status" value="1"/>
</dbReference>
<keyword evidence="3" id="KW-0813">Transport</keyword>
<evidence type="ECO:0000256" key="10">
    <source>
        <dbReference type="SAM" id="MobiDB-lite"/>
    </source>
</evidence>
<dbReference type="Proteomes" id="UP000306102">
    <property type="component" value="Unassembled WGS sequence"/>
</dbReference>
<evidence type="ECO:0000313" key="14">
    <source>
        <dbReference type="Proteomes" id="UP000306102"/>
    </source>
</evidence>
<name>A0A4S4D5Z4_CAMSN</name>
<accession>A0A4S4D5Z4</accession>
<evidence type="ECO:0000256" key="7">
    <source>
        <dbReference type="ARBA" id="ARBA00022840"/>
    </source>
</evidence>
<feature type="transmembrane region" description="Helical" evidence="11">
    <location>
        <begin position="540"/>
        <end position="559"/>
    </location>
</feature>
<evidence type="ECO:0000256" key="9">
    <source>
        <dbReference type="ARBA" id="ARBA00023136"/>
    </source>
</evidence>
<dbReference type="CDD" id="cd03232">
    <property type="entry name" value="ABCG_PDR_domain2"/>
    <property type="match status" value="1"/>
</dbReference>
<keyword evidence="6" id="KW-0547">Nucleotide-binding</keyword>
<proteinExistence type="inferred from homology"/>
<evidence type="ECO:0000256" key="8">
    <source>
        <dbReference type="ARBA" id="ARBA00022989"/>
    </source>
</evidence>
<feature type="transmembrane region" description="Helical" evidence="11">
    <location>
        <begin position="647"/>
        <end position="669"/>
    </location>
</feature>
<evidence type="ECO:0000256" key="3">
    <source>
        <dbReference type="ARBA" id="ARBA00022448"/>
    </source>
</evidence>
<feature type="transmembrane region" description="Helical" evidence="11">
    <location>
        <begin position="596"/>
        <end position="616"/>
    </location>
</feature>
<dbReference type="SUPFAM" id="SSF52540">
    <property type="entry name" value="P-loop containing nucleoside triphosphate hydrolases"/>
    <property type="match status" value="1"/>
</dbReference>
<dbReference type="PROSITE" id="PS50893">
    <property type="entry name" value="ABC_TRANSPORTER_2"/>
    <property type="match status" value="1"/>
</dbReference>
<dbReference type="Pfam" id="PF01061">
    <property type="entry name" value="ABC2_membrane"/>
    <property type="match status" value="2"/>
</dbReference>
<dbReference type="InterPro" id="IPR027417">
    <property type="entry name" value="P-loop_NTPase"/>
</dbReference>
<keyword evidence="5" id="KW-0677">Repeat</keyword>
<dbReference type="GO" id="GO:0005524">
    <property type="term" value="F:ATP binding"/>
    <property type="evidence" value="ECO:0007669"/>
    <property type="project" value="UniProtKB-KW"/>
</dbReference>
<reference evidence="13 14" key="1">
    <citation type="journal article" date="2018" name="Proc. Natl. Acad. Sci. U.S.A.">
        <title>Draft genome sequence of Camellia sinensis var. sinensis provides insights into the evolution of the tea genome and tea quality.</title>
        <authorList>
            <person name="Wei C."/>
            <person name="Yang H."/>
            <person name="Wang S."/>
            <person name="Zhao J."/>
            <person name="Liu C."/>
            <person name="Gao L."/>
            <person name="Xia E."/>
            <person name="Lu Y."/>
            <person name="Tai Y."/>
            <person name="She G."/>
            <person name="Sun J."/>
            <person name="Cao H."/>
            <person name="Tong W."/>
            <person name="Gao Q."/>
            <person name="Li Y."/>
            <person name="Deng W."/>
            <person name="Jiang X."/>
            <person name="Wang W."/>
            <person name="Chen Q."/>
            <person name="Zhang S."/>
            <person name="Li H."/>
            <person name="Wu J."/>
            <person name="Wang P."/>
            <person name="Li P."/>
            <person name="Shi C."/>
            <person name="Zheng F."/>
            <person name="Jian J."/>
            <person name="Huang B."/>
            <person name="Shan D."/>
            <person name="Shi M."/>
            <person name="Fang C."/>
            <person name="Yue Y."/>
            <person name="Li F."/>
            <person name="Li D."/>
            <person name="Wei S."/>
            <person name="Han B."/>
            <person name="Jiang C."/>
            <person name="Yin Y."/>
            <person name="Xia T."/>
            <person name="Zhang Z."/>
            <person name="Bennetzen J.L."/>
            <person name="Zhao S."/>
            <person name="Wan X."/>
        </authorList>
    </citation>
    <scope>NUCLEOTIDE SEQUENCE [LARGE SCALE GENOMIC DNA]</scope>
    <source>
        <strain evidence="14">cv. Shuchazao</strain>
        <tissue evidence="13">Leaf</tissue>
    </source>
</reference>
<organism evidence="13 14">
    <name type="scientific">Camellia sinensis var. sinensis</name>
    <name type="common">China tea</name>
    <dbReference type="NCBI Taxonomy" id="542762"/>
    <lineage>
        <taxon>Eukaryota</taxon>
        <taxon>Viridiplantae</taxon>
        <taxon>Streptophyta</taxon>
        <taxon>Embryophyta</taxon>
        <taxon>Tracheophyta</taxon>
        <taxon>Spermatophyta</taxon>
        <taxon>Magnoliopsida</taxon>
        <taxon>eudicotyledons</taxon>
        <taxon>Gunneridae</taxon>
        <taxon>Pentapetalae</taxon>
        <taxon>asterids</taxon>
        <taxon>Ericales</taxon>
        <taxon>Theaceae</taxon>
        <taxon>Camellia</taxon>
    </lineage>
</organism>
<dbReference type="GO" id="GO:0016887">
    <property type="term" value="F:ATP hydrolysis activity"/>
    <property type="evidence" value="ECO:0007669"/>
    <property type="project" value="InterPro"/>
</dbReference>
<evidence type="ECO:0000256" key="5">
    <source>
        <dbReference type="ARBA" id="ARBA00022737"/>
    </source>
</evidence>
<evidence type="ECO:0000256" key="11">
    <source>
        <dbReference type="SAM" id="Phobius"/>
    </source>
</evidence>
<comment type="subcellular location">
    <subcellularLocation>
        <location evidence="1">Membrane</location>
        <topology evidence="1">Multi-pass membrane protein</topology>
    </subcellularLocation>
</comment>
<evidence type="ECO:0000256" key="1">
    <source>
        <dbReference type="ARBA" id="ARBA00004141"/>
    </source>
</evidence>
<evidence type="ECO:0000256" key="2">
    <source>
        <dbReference type="ARBA" id="ARBA00006012"/>
    </source>
</evidence>
<evidence type="ECO:0000259" key="12">
    <source>
        <dbReference type="PROSITE" id="PS50893"/>
    </source>
</evidence>
<dbReference type="FunFam" id="3.40.50.300:FF:000059">
    <property type="entry name" value="ABC transporter G family member 40"/>
    <property type="match status" value="1"/>
</dbReference>
<dbReference type="GO" id="GO:0005886">
    <property type="term" value="C:plasma membrane"/>
    <property type="evidence" value="ECO:0007669"/>
    <property type="project" value="UniProtKB-ARBA"/>
</dbReference>
<dbReference type="Gene3D" id="3.40.50.300">
    <property type="entry name" value="P-loop containing nucleotide triphosphate hydrolases"/>
    <property type="match status" value="1"/>
</dbReference>
<dbReference type="InterPro" id="IPR003593">
    <property type="entry name" value="AAA+_ATPase"/>
</dbReference>
<keyword evidence="8 11" id="KW-1133">Transmembrane helix</keyword>
<feature type="transmembrane region" description="Helical" evidence="11">
    <location>
        <begin position="565"/>
        <end position="584"/>
    </location>
</feature>
<dbReference type="PANTHER" id="PTHR19241">
    <property type="entry name" value="ATP-BINDING CASSETTE TRANSPORTER"/>
    <property type="match status" value="1"/>
</dbReference>
<feature type="domain" description="ABC transporter" evidence="12">
    <location>
        <begin position="113"/>
        <end position="366"/>
    </location>
</feature>
<dbReference type="STRING" id="542762.A0A4S4D5Z4"/>
<evidence type="ECO:0000256" key="4">
    <source>
        <dbReference type="ARBA" id="ARBA00022692"/>
    </source>
</evidence>
<gene>
    <name evidence="13" type="ORF">TEA_007353</name>
</gene>
<protein>
    <recommendedName>
        <fullName evidence="12">ABC transporter domain-containing protein</fullName>
    </recommendedName>
</protein>
<keyword evidence="4 11" id="KW-0812">Transmembrane</keyword>
<dbReference type="EMBL" id="SDRB02012419">
    <property type="protein sequence ID" value="THF97809.1"/>
    <property type="molecule type" value="Genomic_DNA"/>
</dbReference>
<comment type="similarity">
    <text evidence="2">Belongs to the ABC transporter superfamily. ABCG family. PDR (TC 3.A.1.205) subfamily.</text>
</comment>
<keyword evidence="9 11" id="KW-0472">Membrane</keyword>
<keyword evidence="14" id="KW-1185">Reference proteome</keyword>
<comment type="caution">
    <text evidence="13">The sequence shown here is derived from an EMBL/GenBank/DDBJ whole genome shotgun (WGS) entry which is preliminary data.</text>
</comment>
<keyword evidence="7" id="KW-0067">ATP-binding</keyword>
<dbReference type="GO" id="GO:0140359">
    <property type="term" value="F:ABC-type transporter activity"/>
    <property type="evidence" value="ECO:0007669"/>
    <property type="project" value="InterPro"/>
</dbReference>
<dbReference type="InterPro" id="IPR013525">
    <property type="entry name" value="ABC2_TM"/>
</dbReference>
<dbReference type="InterPro" id="IPR034003">
    <property type="entry name" value="ABCG_PDR_2"/>
</dbReference>